<name>A0A409XNX0_PSICY</name>
<dbReference type="Proteomes" id="UP000283269">
    <property type="component" value="Unassembled WGS sequence"/>
</dbReference>
<proteinExistence type="predicted"/>
<dbReference type="STRING" id="93625.A0A409XNX0"/>
<evidence type="ECO:0000313" key="1">
    <source>
        <dbReference type="EMBL" id="PPQ92431.1"/>
    </source>
</evidence>
<comment type="caution">
    <text evidence="1">The sequence shown here is derived from an EMBL/GenBank/DDBJ whole genome shotgun (WGS) entry which is preliminary data.</text>
</comment>
<sequence length="240" mass="27669">MAEPHMVVPQPSSKIDGLLIFFFRDNVHDDPDGLNRDEWCRRVMYLVNTCHDHHNPLNDAPVRYNAGDMQMIKYTFKDVDVEHIVNNLQKHAIRGFQTSWRLYEQLPTVVDAAQDSPSGPHILVLVGMTPSLALVDDFNNWYTHEHIHLLSRVPGWLYSKRYSIVACSPTELGLIPPDYLAIHAYVSRRSFDTEPYRAATSTPWRMRVVNEGVIRDERSVLDFVQILSVDEAKMDKLSCH</sequence>
<gene>
    <name evidence="1" type="ORF">CVT25_008652</name>
</gene>
<dbReference type="InParanoid" id="A0A409XNX0"/>
<dbReference type="OrthoDB" id="2851338at2759"/>
<evidence type="ECO:0000313" key="2">
    <source>
        <dbReference type="Proteomes" id="UP000283269"/>
    </source>
</evidence>
<dbReference type="EMBL" id="NHYD01001045">
    <property type="protein sequence ID" value="PPQ92431.1"/>
    <property type="molecule type" value="Genomic_DNA"/>
</dbReference>
<organism evidence="1 2">
    <name type="scientific">Psilocybe cyanescens</name>
    <dbReference type="NCBI Taxonomy" id="93625"/>
    <lineage>
        <taxon>Eukaryota</taxon>
        <taxon>Fungi</taxon>
        <taxon>Dikarya</taxon>
        <taxon>Basidiomycota</taxon>
        <taxon>Agaricomycotina</taxon>
        <taxon>Agaricomycetes</taxon>
        <taxon>Agaricomycetidae</taxon>
        <taxon>Agaricales</taxon>
        <taxon>Agaricineae</taxon>
        <taxon>Strophariaceae</taxon>
        <taxon>Psilocybe</taxon>
    </lineage>
</organism>
<protein>
    <submittedName>
        <fullName evidence="1">Uncharacterized protein</fullName>
    </submittedName>
</protein>
<reference evidence="1 2" key="1">
    <citation type="journal article" date="2018" name="Evol. Lett.">
        <title>Horizontal gene cluster transfer increased hallucinogenic mushroom diversity.</title>
        <authorList>
            <person name="Reynolds H.T."/>
            <person name="Vijayakumar V."/>
            <person name="Gluck-Thaler E."/>
            <person name="Korotkin H.B."/>
            <person name="Matheny P.B."/>
            <person name="Slot J.C."/>
        </authorList>
    </citation>
    <scope>NUCLEOTIDE SEQUENCE [LARGE SCALE GENOMIC DNA]</scope>
    <source>
        <strain evidence="1 2">2631</strain>
    </source>
</reference>
<keyword evidence="2" id="KW-1185">Reference proteome</keyword>
<accession>A0A409XNX0</accession>
<dbReference type="AlphaFoldDB" id="A0A409XNX0"/>